<evidence type="ECO:0000313" key="1">
    <source>
        <dbReference type="EMBL" id="TFK59189.1"/>
    </source>
</evidence>
<dbReference type="Proteomes" id="UP000308600">
    <property type="component" value="Unassembled WGS sequence"/>
</dbReference>
<protein>
    <submittedName>
        <fullName evidence="1">Uncharacterized protein</fullName>
    </submittedName>
</protein>
<proteinExistence type="predicted"/>
<keyword evidence="2" id="KW-1185">Reference proteome</keyword>
<reference evidence="1 2" key="1">
    <citation type="journal article" date="2019" name="Nat. Ecol. Evol.">
        <title>Megaphylogeny resolves global patterns of mushroom evolution.</title>
        <authorList>
            <person name="Varga T."/>
            <person name="Krizsan K."/>
            <person name="Foldi C."/>
            <person name="Dima B."/>
            <person name="Sanchez-Garcia M."/>
            <person name="Sanchez-Ramirez S."/>
            <person name="Szollosi G.J."/>
            <person name="Szarkandi J.G."/>
            <person name="Papp V."/>
            <person name="Albert L."/>
            <person name="Andreopoulos W."/>
            <person name="Angelini C."/>
            <person name="Antonin V."/>
            <person name="Barry K.W."/>
            <person name="Bougher N.L."/>
            <person name="Buchanan P."/>
            <person name="Buyck B."/>
            <person name="Bense V."/>
            <person name="Catcheside P."/>
            <person name="Chovatia M."/>
            <person name="Cooper J."/>
            <person name="Damon W."/>
            <person name="Desjardin D."/>
            <person name="Finy P."/>
            <person name="Geml J."/>
            <person name="Haridas S."/>
            <person name="Hughes K."/>
            <person name="Justo A."/>
            <person name="Karasinski D."/>
            <person name="Kautmanova I."/>
            <person name="Kiss B."/>
            <person name="Kocsube S."/>
            <person name="Kotiranta H."/>
            <person name="LaButti K.M."/>
            <person name="Lechner B.E."/>
            <person name="Liimatainen K."/>
            <person name="Lipzen A."/>
            <person name="Lukacs Z."/>
            <person name="Mihaltcheva S."/>
            <person name="Morgado L.N."/>
            <person name="Niskanen T."/>
            <person name="Noordeloos M.E."/>
            <person name="Ohm R.A."/>
            <person name="Ortiz-Santana B."/>
            <person name="Ovrebo C."/>
            <person name="Racz N."/>
            <person name="Riley R."/>
            <person name="Savchenko A."/>
            <person name="Shiryaev A."/>
            <person name="Soop K."/>
            <person name="Spirin V."/>
            <person name="Szebenyi C."/>
            <person name="Tomsovsky M."/>
            <person name="Tulloss R.E."/>
            <person name="Uehling J."/>
            <person name="Grigoriev I.V."/>
            <person name="Vagvolgyi C."/>
            <person name="Papp T."/>
            <person name="Martin F.M."/>
            <person name="Miettinen O."/>
            <person name="Hibbett D.S."/>
            <person name="Nagy L.G."/>
        </authorList>
    </citation>
    <scope>NUCLEOTIDE SEQUENCE [LARGE SCALE GENOMIC DNA]</scope>
    <source>
        <strain evidence="1 2">NL-1719</strain>
    </source>
</reference>
<sequence length="158" mass="17680">MPKKTVWARVGSVAGPASENGAACTRKSASVRTSTVSILGSLYRRQSVIRLRELWTHEGKLDERTSQPVMGLTITRMVDQQVVDEVDSKVRRTRNWAWSICFQIVDEYLVFAVRPTRWQHRRCSASFDLSLGQIEPCRNPVLLLGSVDCGVSSSGQLT</sequence>
<gene>
    <name evidence="1" type="ORF">BDN72DRAFT_851400</name>
</gene>
<name>A0ACD3A1C0_9AGAR</name>
<feature type="non-terminal residue" evidence="1">
    <location>
        <position position="158"/>
    </location>
</feature>
<organism evidence="1 2">
    <name type="scientific">Pluteus cervinus</name>
    <dbReference type="NCBI Taxonomy" id="181527"/>
    <lineage>
        <taxon>Eukaryota</taxon>
        <taxon>Fungi</taxon>
        <taxon>Dikarya</taxon>
        <taxon>Basidiomycota</taxon>
        <taxon>Agaricomycotina</taxon>
        <taxon>Agaricomycetes</taxon>
        <taxon>Agaricomycetidae</taxon>
        <taxon>Agaricales</taxon>
        <taxon>Pluteineae</taxon>
        <taxon>Pluteaceae</taxon>
        <taxon>Pluteus</taxon>
    </lineage>
</organism>
<accession>A0ACD3A1C0</accession>
<evidence type="ECO:0000313" key="2">
    <source>
        <dbReference type="Proteomes" id="UP000308600"/>
    </source>
</evidence>
<dbReference type="EMBL" id="ML209053">
    <property type="protein sequence ID" value="TFK59189.1"/>
    <property type="molecule type" value="Genomic_DNA"/>
</dbReference>